<keyword evidence="2" id="KW-0413">Isomerase</keyword>
<proteinExistence type="predicted"/>
<organism evidence="2 3">
    <name type="scientific">Prauserella oleivorans</name>
    <dbReference type="NCBI Taxonomy" id="1478153"/>
    <lineage>
        <taxon>Bacteria</taxon>
        <taxon>Bacillati</taxon>
        <taxon>Actinomycetota</taxon>
        <taxon>Actinomycetes</taxon>
        <taxon>Pseudonocardiales</taxon>
        <taxon>Pseudonocardiaceae</taxon>
        <taxon>Prauserella</taxon>
    </lineage>
</organism>
<dbReference type="Pfam" id="PF11716">
    <property type="entry name" value="MDMPI_N"/>
    <property type="match status" value="1"/>
</dbReference>
<evidence type="ECO:0000259" key="1">
    <source>
        <dbReference type="Pfam" id="PF11716"/>
    </source>
</evidence>
<name>A0ABW5WCR3_9PSEU</name>
<keyword evidence="3" id="KW-1185">Reference proteome</keyword>
<evidence type="ECO:0000313" key="2">
    <source>
        <dbReference type="EMBL" id="MFD2800155.1"/>
    </source>
</evidence>
<dbReference type="InterPro" id="IPR024344">
    <property type="entry name" value="MDMPI_metal-binding"/>
</dbReference>
<dbReference type="InterPro" id="IPR034660">
    <property type="entry name" value="DinB/YfiT-like"/>
</dbReference>
<accession>A0ABW5WCR3</accession>
<feature type="domain" description="Mycothiol-dependent maleylpyruvate isomerase metal-binding" evidence="1">
    <location>
        <begin position="16"/>
        <end position="120"/>
    </location>
</feature>
<evidence type="ECO:0000313" key="3">
    <source>
        <dbReference type="Proteomes" id="UP001597478"/>
    </source>
</evidence>
<dbReference type="InterPro" id="IPR017517">
    <property type="entry name" value="Maleyloyr_isom"/>
</dbReference>
<dbReference type="RefSeq" id="WP_377385143.1">
    <property type="nucleotide sequence ID" value="NZ_JBHSAN010000004.1"/>
</dbReference>
<sequence>MGEVPMDHNDKWLAIDAERARLADLLETLTDHEWAQPSLCAGWTVHHVATHVALAPYVSFGTVLAVAIRARGDFNRMVDMLTRREAAKRTPAEVMELLRRAVGLRRLAPRQTLDNALMDVHVHTQDIAMPLGRALPMPTEAAVASAEHLWEVGFPFHARRRLAGHRLIATDADWSAGAGTDIRGPIQALVMLLAGRTATLPQLSSIEGVPTSWAPARPRYPSLRPRSSRLFQVARKPYASTVVNG</sequence>
<dbReference type="GO" id="GO:0016853">
    <property type="term" value="F:isomerase activity"/>
    <property type="evidence" value="ECO:0007669"/>
    <property type="project" value="UniProtKB-KW"/>
</dbReference>
<dbReference type="Proteomes" id="UP001597478">
    <property type="component" value="Unassembled WGS sequence"/>
</dbReference>
<comment type="caution">
    <text evidence="2">The sequence shown here is derived from an EMBL/GenBank/DDBJ whole genome shotgun (WGS) entry which is preliminary data.</text>
</comment>
<dbReference type="SUPFAM" id="SSF109854">
    <property type="entry name" value="DinB/YfiT-like putative metalloenzymes"/>
    <property type="match status" value="1"/>
</dbReference>
<reference evidence="3" key="1">
    <citation type="journal article" date="2019" name="Int. J. Syst. Evol. Microbiol.">
        <title>The Global Catalogue of Microorganisms (GCM) 10K type strain sequencing project: providing services to taxonomists for standard genome sequencing and annotation.</title>
        <authorList>
            <consortium name="The Broad Institute Genomics Platform"/>
            <consortium name="The Broad Institute Genome Sequencing Center for Infectious Disease"/>
            <person name="Wu L."/>
            <person name="Ma J."/>
        </authorList>
    </citation>
    <scope>NUCLEOTIDE SEQUENCE [LARGE SCALE GENOMIC DNA]</scope>
    <source>
        <strain evidence="3">IBRC-M 10906</strain>
    </source>
</reference>
<dbReference type="NCBIfam" id="TIGR03083">
    <property type="entry name" value="maleylpyruvate isomerase family mycothiol-dependent enzyme"/>
    <property type="match status" value="1"/>
</dbReference>
<dbReference type="Gene3D" id="1.20.120.450">
    <property type="entry name" value="dinb family like domain"/>
    <property type="match status" value="1"/>
</dbReference>
<dbReference type="EMBL" id="JBHUOF010000013">
    <property type="protein sequence ID" value="MFD2800155.1"/>
    <property type="molecule type" value="Genomic_DNA"/>
</dbReference>
<protein>
    <submittedName>
        <fullName evidence="2">Maleylpyruvate isomerase family mycothiol-dependent enzyme</fullName>
    </submittedName>
</protein>
<gene>
    <name evidence="2" type="ORF">ACFS2C_12205</name>
</gene>